<evidence type="ECO:0000256" key="1">
    <source>
        <dbReference type="ARBA" id="ARBA00004123"/>
    </source>
</evidence>
<evidence type="ECO:0000256" key="2">
    <source>
        <dbReference type="ARBA" id="ARBA00022705"/>
    </source>
</evidence>
<protein>
    <recommendedName>
        <fullName evidence="8">Origin recognition complex subunit 5</fullName>
    </recommendedName>
</protein>
<dbReference type="STRING" id="983506.L8WR56"/>
<name>L8WR56_THACA</name>
<dbReference type="OrthoDB" id="365981at2759"/>
<evidence type="ECO:0000259" key="5">
    <source>
        <dbReference type="Pfam" id="PF21639"/>
    </source>
</evidence>
<feature type="domain" description="ORC5 lid" evidence="5">
    <location>
        <begin position="301"/>
        <end position="338"/>
    </location>
</feature>
<keyword evidence="3" id="KW-0539">Nucleus</keyword>
<evidence type="ECO:0000313" key="6">
    <source>
        <dbReference type="EMBL" id="ELU38824.1"/>
    </source>
</evidence>
<dbReference type="Pfam" id="PF21639">
    <property type="entry name" value="ORC5_lid"/>
    <property type="match status" value="1"/>
</dbReference>
<evidence type="ECO:0000313" key="7">
    <source>
        <dbReference type="Proteomes" id="UP000011668"/>
    </source>
</evidence>
<reference evidence="6 7" key="1">
    <citation type="journal article" date="2013" name="Nat. Commun.">
        <title>The evolution and pathogenic mechanisms of the rice sheath blight pathogen.</title>
        <authorList>
            <person name="Zheng A."/>
            <person name="Lin R."/>
            <person name="Xu L."/>
            <person name="Qin P."/>
            <person name="Tang C."/>
            <person name="Ai P."/>
            <person name="Zhang D."/>
            <person name="Liu Y."/>
            <person name="Sun Z."/>
            <person name="Feng H."/>
            <person name="Wang Y."/>
            <person name="Chen Y."/>
            <person name="Liang X."/>
            <person name="Fu R."/>
            <person name="Li Q."/>
            <person name="Zhang J."/>
            <person name="Yu X."/>
            <person name="Xie Z."/>
            <person name="Ding L."/>
            <person name="Guan P."/>
            <person name="Tang J."/>
            <person name="Liang Y."/>
            <person name="Wang S."/>
            <person name="Deng Q."/>
            <person name="Li S."/>
            <person name="Zhu J."/>
            <person name="Wang L."/>
            <person name="Liu H."/>
            <person name="Li P."/>
        </authorList>
    </citation>
    <scope>NUCLEOTIDE SEQUENCE [LARGE SCALE GENOMIC DNA]</scope>
    <source>
        <strain evidence="7">AG-1 IA</strain>
    </source>
</reference>
<dbReference type="Pfam" id="PF14630">
    <property type="entry name" value="ORC5_C"/>
    <property type="match status" value="1"/>
</dbReference>
<dbReference type="PANTHER" id="PTHR12705:SF0">
    <property type="entry name" value="ORIGIN RECOGNITION COMPLEX SUBUNIT 5"/>
    <property type="match status" value="1"/>
</dbReference>
<comment type="caution">
    <text evidence="6">The sequence shown here is derived from an EMBL/GenBank/DDBJ whole genome shotgun (WGS) entry which is preliminary data.</text>
</comment>
<evidence type="ECO:0000256" key="3">
    <source>
        <dbReference type="ARBA" id="ARBA00023242"/>
    </source>
</evidence>
<feature type="domain" description="Origin recognition complex subunit 5 C-terminal" evidence="4">
    <location>
        <begin position="461"/>
        <end position="615"/>
    </location>
</feature>
<evidence type="ECO:0008006" key="8">
    <source>
        <dbReference type="Google" id="ProtNLM"/>
    </source>
</evidence>
<dbReference type="InterPro" id="IPR047088">
    <property type="entry name" value="ORC5_C"/>
</dbReference>
<accession>L8WR56</accession>
<dbReference type="GO" id="GO:0003688">
    <property type="term" value="F:DNA replication origin binding"/>
    <property type="evidence" value="ECO:0007669"/>
    <property type="project" value="TreeGrafter"/>
</dbReference>
<evidence type="ECO:0000259" key="4">
    <source>
        <dbReference type="Pfam" id="PF14630"/>
    </source>
</evidence>
<dbReference type="PANTHER" id="PTHR12705">
    <property type="entry name" value="ORIGIN RECOGNITION COMPLEX SUBUNIT 5"/>
    <property type="match status" value="1"/>
</dbReference>
<comment type="subcellular location">
    <subcellularLocation>
        <location evidence="1">Nucleus</location>
    </subcellularLocation>
</comment>
<dbReference type="EMBL" id="AFRT01002040">
    <property type="protein sequence ID" value="ELU38824.1"/>
    <property type="molecule type" value="Genomic_DNA"/>
</dbReference>
<dbReference type="GO" id="GO:0006270">
    <property type="term" value="P:DNA replication initiation"/>
    <property type="evidence" value="ECO:0007669"/>
    <property type="project" value="TreeGrafter"/>
</dbReference>
<gene>
    <name evidence="6" type="ORF">AG1IA_07150</name>
</gene>
<dbReference type="GO" id="GO:0005664">
    <property type="term" value="C:nuclear origin of replication recognition complex"/>
    <property type="evidence" value="ECO:0007669"/>
    <property type="project" value="TreeGrafter"/>
</dbReference>
<dbReference type="OMA" id="FKCGVSY"/>
<sequence length="621" mass="69072">MEAAQPLPKGLQTRQRLKVQTCILQSLPVIYLTMGINDLSLDDINQYYPGRSNILSHLSILMAVAPPPFMHIFDPHTPRTTCRLIASLLDILGSSDDPELKPLRYACVDAREIVSARQFYDRAINAFAGHRPTRTNSYENWASGTWSDSLDSFLAGLREIGKLFAAEKKKSDSDIMDTTETSDQNELDQAISCNLVLVVENANYLSGPLKELLVPLTRLSEMVTNSTTILISDVRWDDIRETSRACPDPYLIKVPALSREDAILYLSSHFPPPLVIKQGAIKAPGLPSLTAAHDDLVPLRQHFLSAAYDICSPHSRDPAEIAYVVQATWPAFVTPILADWNTIRISQIPENDMDVDIDDSGTGDVQGPEELLSEWRRTASTSEYPLPTEGTRLRLIRHFSPSILAAFHELLPRRTSARAWAKSHIPPTSFRASQWTSYPQMNVDVERTEAPNSDVTAYGSSHTRMLILACYLASYNPSKSDMRIFGRDSSGIPKRKNRGYAKGKGKGATAKIPQKLLGPSAFGLERMLAILEALTLEYIDFPGLDEAYEREDTANLETSRARILSELAQLVQEGQIARTGATDSIACNSTFKCNIGFEEIEQIADSLRVPINELLWDPENQ</sequence>
<organism evidence="6 7">
    <name type="scientific">Thanatephorus cucumeris (strain AG1-IA)</name>
    <name type="common">Rice sheath blight fungus</name>
    <name type="synonym">Rhizoctonia solani</name>
    <dbReference type="NCBI Taxonomy" id="983506"/>
    <lineage>
        <taxon>Eukaryota</taxon>
        <taxon>Fungi</taxon>
        <taxon>Dikarya</taxon>
        <taxon>Basidiomycota</taxon>
        <taxon>Agaricomycotina</taxon>
        <taxon>Agaricomycetes</taxon>
        <taxon>Cantharellales</taxon>
        <taxon>Ceratobasidiaceae</taxon>
        <taxon>Rhizoctonia</taxon>
        <taxon>Rhizoctonia solani AG-1</taxon>
    </lineage>
</organism>
<dbReference type="InterPro" id="IPR020796">
    <property type="entry name" value="ORC5"/>
</dbReference>
<dbReference type="Proteomes" id="UP000011668">
    <property type="component" value="Unassembled WGS sequence"/>
</dbReference>
<dbReference type="HOGENOM" id="CLU_022443_1_0_1"/>
<keyword evidence="2" id="KW-0235">DNA replication</keyword>
<dbReference type="AlphaFoldDB" id="L8WR56"/>
<keyword evidence="7" id="KW-1185">Reference proteome</keyword>
<dbReference type="InterPro" id="IPR048866">
    <property type="entry name" value="ORC5_lid"/>
</dbReference>
<proteinExistence type="predicted"/>